<dbReference type="InterPro" id="IPR001128">
    <property type="entry name" value="Cyt_P450"/>
</dbReference>
<comment type="subcellular location">
    <subcellularLocation>
        <location evidence="2">Endoplasmic reticulum membrane</location>
    </subcellularLocation>
</comment>
<dbReference type="AlphaFoldDB" id="A0A8X6JYK8"/>
<dbReference type="Proteomes" id="UP000886998">
    <property type="component" value="Unassembled WGS sequence"/>
</dbReference>
<dbReference type="PROSITE" id="PS00086">
    <property type="entry name" value="CYTOCHROME_P450"/>
    <property type="match status" value="1"/>
</dbReference>
<protein>
    <submittedName>
        <fullName evidence="11">Cytochrome P450 4C1</fullName>
    </submittedName>
</protein>
<dbReference type="OrthoDB" id="6428075at2759"/>
<keyword evidence="10" id="KW-0560">Oxidoreductase</keyword>
<gene>
    <name evidence="11" type="primary">CYP4C1</name>
    <name evidence="11" type="ORF">TNIN_307411</name>
</gene>
<evidence type="ECO:0000256" key="6">
    <source>
        <dbReference type="ARBA" id="ARBA00023004"/>
    </source>
</evidence>
<evidence type="ECO:0000256" key="7">
    <source>
        <dbReference type="ARBA" id="ARBA00023033"/>
    </source>
</evidence>
<evidence type="ECO:0000256" key="9">
    <source>
        <dbReference type="PIRSR" id="PIRSR602401-1"/>
    </source>
</evidence>
<keyword evidence="9 10" id="KW-0479">Metal-binding</keyword>
<dbReference type="PRINTS" id="PR00385">
    <property type="entry name" value="P450"/>
</dbReference>
<dbReference type="GO" id="GO:0004497">
    <property type="term" value="F:monooxygenase activity"/>
    <property type="evidence" value="ECO:0007669"/>
    <property type="project" value="UniProtKB-KW"/>
</dbReference>
<dbReference type="PANTHER" id="PTHR24291">
    <property type="entry name" value="CYTOCHROME P450 FAMILY 4"/>
    <property type="match status" value="1"/>
</dbReference>
<evidence type="ECO:0000256" key="3">
    <source>
        <dbReference type="ARBA" id="ARBA00010617"/>
    </source>
</evidence>
<keyword evidence="6 9" id="KW-0408">Iron</keyword>
<evidence type="ECO:0000256" key="10">
    <source>
        <dbReference type="RuleBase" id="RU000461"/>
    </source>
</evidence>
<reference evidence="11" key="1">
    <citation type="submission" date="2020-08" db="EMBL/GenBank/DDBJ databases">
        <title>Multicomponent nature underlies the extraordinary mechanical properties of spider dragline silk.</title>
        <authorList>
            <person name="Kono N."/>
            <person name="Nakamura H."/>
            <person name="Mori M."/>
            <person name="Yoshida Y."/>
            <person name="Ohtoshi R."/>
            <person name="Malay A.D."/>
            <person name="Moran D.A.P."/>
            <person name="Tomita M."/>
            <person name="Numata K."/>
            <person name="Arakawa K."/>
        </authorList>
    </citation>
    <scope>NUCLEOTIDE SEQUENCE</scope>
</reference>
<keyword evidence="7 10" id="KW-0503">Monooxygenase</keyword>
<dbReference type="GO" id="GO:0020037">
    <property type="term" value="F:heme binding"/>
    <property type="evidence" value="ECO:0007669"/>
    <property type="project" value="InterPro"/>
</dbReference>
<dbReference type="InterPro" id="IPR036396">
    <property type="entry name" value="Cyt_P450_sf"/>
</dbReference>
<feature type="binding site" description="axial binding residue" evidence="9">
    <location>
        <position position="98"/>
    </location>
    <ligand>
        <name>heme</name>
        <dbReference type="ChEBI" id="CHEBI:30413"/>
    </ligand>
    <ligandPart>
        <name>Fe</name>
        <dbReference type="ChEBI" id="CHEBI:18248"/>
    </ligandPart>
</feature>
<evidence type="ECO:0000313" key="12">
    <source>
        <dbReference type="Proteomes" id="UP000886998"/>
    </source>
</evidence>
<comment type="caution">
    <text evidence="11">The sequence shown here is derived from an EMBL/GenBank/DDBJ whole genome shotgun (WGS) entry which is preliminary data.</text>
</comment>
<evidence type="ECO:0000256" key="1">
    <source>
        <dbReference type="ARBA" id="ARBA00001971"/>
    </source>
</evidence>
<dbReference type="InterPro" id="IPR002401">
    <property type="entry name" value="Cyt_P450_E_grp-I"/>
</dbReference>
<dbReference type="GO" id="GO:0005506">
    <property type="term" value="F:iron ion binding"/>
    <property type="evidence" value="ECO:0007669"/>
    <property type="project" value="InterPro"/>
</dbReference>
<keyword evidence="8" id="KW-0472">Membrane</keyword>
<comment type="similarity">
    <text evidence="3 10">Belongs to the cytochrome P450 family.</text>
</comment>
<sequence length="155" mass="17782">MSIDNFSKDYEKKKKVQETKRIYTVAPVIGRALQEDTNICGYTIPKGSDCFILISVLHKDKEVFPDPEKFDPDRFLPENFAKIPEYGYIPFSVGPRNCIGQKFAVMQMKTVISSILRNYTIESLDSRDKVLPLNSITLHPSTHIRIRISPRRMSG</sequence>
<comment type="cofactor">
    <cofactor evidence="1 9">
        <name>heme</name>
        <dbReference type="ChEBI" id="CHEBI:30413"/>
    </cofactor>
</comment>
<dbReference type="GO" id="GO:0016705">
    <property type="term" value="F:oxidoreductase activity, acting on paired donors, with incorporation or reduction of molecular oxygen"/>
    <property type="evidence" value="ECO:0007669"/>
    <property type="project" value="InterPro"/>
</dbReference>
<dbReference type="InterPro" id="IPR050196">
    <property type="entry name" value="Cytochrome_P450_Monoox"/>
</dbReference>
<evidence type="ECO:0000256" key="8">
    <source>
        <dbReference type="ARBA" id="ARBA00023136"/>
    </source>
</evidence>
<accession>A0A8X6JYK8</accession>
<dbReference type="Pfam" id="PF00067">
    <property type="entry name" value="p450"/>
    <property type="match status" value="1"/>
</dbReference>
<evidence type="ECO:0000313" key="11">
    <source>
        <dbReference type="EMBL" id="GFS45699.1"/>
    </source>
</evidence>
<dbReference type="SUPFAM" id="SSF48264">
    <property type="entry name" value="Cytochrome P450"/>
    <property type="match status" value="1"/>
</dbReference>
<dbReference type="PRINTS" id="PR00463">
    <property type="entry name" value="EP450I"/>
</dbReference>
<dbReference type="GO" id="GO:0005789">
    <property type="term" value="C:endoplasmic reticulum membrane"/>
    <property type="evidence" value="ECO:0007669"/>
    <property type="project" value="UniProtKB-SubCell"/>
</dbReference>
<dbReference type="EMBL" id="BMAV01025896">
    <property type="protein sequence ID" value="GFS45699.1"/>
    <property type="molecule type" value="Genomic_DNA"/>
</dbReference>
<dbReference type="Gene3D" id="1.10.630.10">
    <property type="entry name" value="Cytochrome P450"/>
    <property type="match status" value="1"/>
</dbReference>
<name>A0A8X6JYK8_9ARAC</name>
<evidence type="ECO:0000256" key="4">
    <source>
        <dbReference type="ARBA" id="ARBA00022617"/>
    </source>
</evidence>
<keyword evidence="12" id="KW-1185">Reference proteome</keyword>
<dbReference type="InterPro" id="IPR017972">
    <property type="entry name" value="Cyt_P450_CS"/>
</dbReference>
<proteinExistence type="inferred from homology"/>
<evidence type="ECO:0000256" key="5">
    <source>
        <dbReference type="ARBA" id="ARBA00022824"/>
    </source>
</evidence>
<organism evidence="11 12">
    <name type="scientific">Trichonephila inaurata madagascariensis</name>
    <dbReference type="NCBI Taxonomy" id="2747483"/>
    <lineage>
        <taxon>Eukaryota</taxon>
        <taxon>Metazoa</taxon>
        <taxon>Ecdysozoa</taxon>
        <taxon>Arthropoda</taxon>
        <taxon>Chelicerata</taxon>
        <taxon>Arachnida</taxon>
        <taxon>Araneae</taxon>
        <taxon>Araneomorphae</taxon>
        <taxon>Entelegynae</taxon>
        <taxon>Araneoidea</taxon>
        <taxon>Nephilidae</taxon>
        <taxon>Trichonephila</taxon>
        <taxon>Trichonephila inaurata</taxon>
    </lineage>
</organism>
<evidence type="ECO:0000256" key="2">
    <source>
        <dbReference type="ARBA" id="ARBA00004586"/>
    </source>
</evidence>
<keyword evidence="5" id="KW-0256">Endoplasmic reticulum</keyword>
<keyword evidence="4 9" id="KW-0349">Heme</keyword>
<dbReference type="PANTHER" id="PTHR24291:SF189">
    <property type="entry name" value="CYTOCHROME P450 4C3-RELATED"/>
    <property type="match status" value="1"/>
</dbReference>